<dbReference type="EMBL" id="JBHDIY010000002">
    <property type="protein sequence ID" value="MFL4471275.1"/>
    <property type="molecule type" value="Genomic_DNA"/>
</dbReference>
<proteinExistence type="predicted"/>
<keyword evidence="1" id="KW-1133">Transmembrane helix</keyword>
<dbReference type="NCBIfam" id="NF038216">
    <property type="entry name" value="ABZJ_00895_fam"/>
    <property type="match status" value="1"/>
</dbReference>
<dbReference type="RefSeq" id="WP_407593108.1">
    <property type="nucleotide sequence ID" value="NZ_JBHDIY010000002.1"/>
</dbReference>
<feature type="transmembrane region" description="Helical" evidence="1">
    <location>
        <begin position="12"/>
        <end position="32"/>
    </location>
</feature>
<evidence type="ECO:0000256" key="1">
    <source>
        <dbReference type="SAM" id="Phobius"/>
    </source>
</evidence>
<sequence length="146" mass="15697">MTDAQILKRYTVVTLITFVALILISLALDVLAGVDAGAGMGIASIIVPAMDAGGTYVRKTGTLLDKPRMWRLAPIFTMINFGLGLLILMGFSALSGFNIGVVLAQVGFVGMLLILVGVMGLYLLVGRFFLGMGARSEMKRQERTRR</sequence>
<comment type="caution">
    <text evidence="2">The sequence shown here is derived from an EMBL/GenBank/DDBJ whole genome shotgun (WGS) entry which is preliminary data.</text>
</comment>
<dbReference type="InterPro" id="IPR047730">
    <property type="entry name" value="ABZJ_00895-like"/>
</dbReference>
<accession>A0ABW8UWQ3</accession>
<name>A0ABW8UWQ3_9RHOB</name>
<feature type="transmembrane region" description="Helical" evidence="1">
    <location>
        <begin position="106"/>
        <end position="130"/>
    </location>
</feature>
<reference evidence="2 3" key="1">
    <citation type="submission" date="2024-08" db="EMBL/GenBank/DDBJ databases">
        <title>Tateyamaria sp. nov., isolated from marine algae.</title>
        <authorList>
            <person name="Choi B.J."/>
            <person name="Kim J.M."/>
            <person name="Lee J.K."/>
            <person name="Choi D.G."/>
            <person name="Bayburt H."/>
            <person name="Baek J.H."/>
            <person name="Han D.M."/>
            <person name="Jeon C.O."/>
        </authorList>
    </citation>
    <scope>NUCLEOTIDE SEQUENCE [LARGE SCALE GENOMIC DNA]</scope>
    <source>
        <strain evidence="2 3">KMU-156</strain>
    </source>
</reference>
<evidence type="ECO:0000313" key="3">
    <source>
        <dbReference type="Proteomes" id="UP001627408"/>
    </source>
</evidence>
<keyword evidence="1" id="KW-0472">Membrane</keyword>
<protein>
    <submittedName>
        <fullName evidence="2">ABZJ_00895 family protein</fullName>
    </submittedName>
</protein>
<gene>
    <name evidence="2" type="ORF">ACERZ8_15820</name>
</gene>
<organism evidence="2 3">
    <name type="scientific">Tateyamaria armeniaca</name>
    <dbReference type="NCBI Taxonomy" id="2518930"/>
    <lineage>
        <taxon>Bacteria</taxon>
        <taxon>Pseudomonadati</taxon>
        <taxon>Pseudomonadota</taxon>
        <taxon>Alphaproteobacteria</taxon>
        <taxon>Rhodobacterales</taxon>
        <taxon>Roseobacteraceae</taxon>
        <taxon>Tateyamaria</taxon>
    </lineage>
</organism>
<feature type="transmembrane region" description="Helical" evidence="1">
    <location>
        <begin position="38"/>
        <end position="57"/>
    </location>
</feature>
<keyword evidence="3" id="KW-1185">Reference proteome</keyword>
<feature type="transmembrane region" description="Helical" evidence="1">
    <location>
        <begin position="69"/>
        <end position="94"/>
    </location>
</feature>
<evidence type="ECO:0000313" key="2">
    <source>
        <dbReference type="EMBL" id="MFL4471275.1"/>
    </source>
</evidence>
<keyword evidence="1" id="KW-0812">Transmembrane</keyword>
<dbReference type="Proteomes" id="UP001627408">
    <property type="component" value="Unassembled WGS sequence"/>
</dbReference>